<dbReference type="AlphaFoldDB" id="A0A3S3V7V5"/>
<dbReference type="GO" id="GO:0016887">
    <property type="term" value="F:ATP hydrolysis activity"/>
    <property type="evidence" value="ECO:0007669"/>
    <property type="project" value="InterPro"/>
</dbReference>
<dbReference type="PANTHER" id="PTHR24220">
    <property type="entry name" value="IMPORT ATP-BINDING PROTEIN"/>
    <property type="match status" value="1"/>
</dbReference>
<dbReference type="InterPro" id="IPR015854">
    <property type="entry name" value="ABC_transpr_LolD-like"/>
</dbReference>
<dbReference type="GO" id="GO:0005886">
    <property type="term" value="C:plasma membrane"/>
    <property type="evidence" value="ECO:0007669"/>
    <property type="project" value="TreeGrafter"/>
</dbReference>
<dbReference type="InterPro" id="IPR027417">
    <property type="entry name" value="P-loop_NTPase"/>
</dbReference>
<dbReference type="InterPro" id="IPR003439">
    <property type="entry name" value="ABC_transporter-like_ATP-bd"/>
</dbReference>
<proteinExistence type="predicted"/>
<dbReference type="EMBL" id="SBIW01000025">
    <property type="protein sequence ID" value="RWY47457.1"/>
    <property type="molecule type" value="Genomic_DNA"/>
</dbReference>
<feature type="domain" description="ABC transporter" evidence="3">
    <location>
        <begin position="2"/>
        <end position="210"/>
    </location>
</feature>
<dbReference type="RefSeq" id="WP_128536122.1">
    <property type="nucleotide sequence ID" value="NZ_SBIW01000025.1"/>
</dbReference>
<dbReference type="PROSITE" id="PS50893">
    <property type="entry name" value="ABC_TRANSPORTER_2"/>
    <property type="match status" value="1"/>
</dbReference>
<sequence>MIKIQSLQYSYNKELNLSFRDWTVTQGEQWLMLGESGSGKTTLLHLLTGLLKPSHGEVYINQTAICQLSNTKMDHFRGAHIGLIFQRAHLIKSLTVLQNLLLAQSLAGLPVNNKRVEDVLNSLNIADKKANYPSQLSQGQLQRVSIARAVVNKPSLLIADEPTSSLDDRNARAVLDLLITQAEQNNATLLIATHDKRVQERIERAYILQS</sequence>
<dbReference type="Gene3D" id="3.40.50.300">
    <property type="entry name" value="P-loop containing nucleotide triphosphate hydrolases"/>
    <property type="match status" value="1"/>
</dbReference>
<dbReference type="InterPro" id="IPR017871">
    <property type="entry name" value="ABC_transporter-like_CS"/>
</dbReference>
<accession>A0A3S3V7V5</accession>
<dbReference type="PROSITE" id="PS00211">
    <property type="entry name" value="ABC_TRANSPORTER_1"/>
    <property type="match status" value="1"/>
</dbReference>
<keyword evidence="1" id="KW-0547">Nucleotide-binding</keyword>
<evidence type="ECO:0000256" key="2">
    <source>
        <dbReference type="ARBA" id="ARBA00022840"/>
    </source>
</evidence>
<dbReference type="Pfam" id="PF00005">
    <property type="entry name" value="ABC_tran"/>
    <property type="match status" value="1"/>
</dbReference>
<dbReference type="PANTHER" id="PTHR24220:SF659">
    <property type="entry name" value="TRANSPORTER, PUTATIVE-RELATED"/>
    <property type="match status" value="1"/>
</dbReference>
<organism evidence="4 5">
    <name type="scientific">Mucilaginibacter gilvus</name>
    <dbReference type="NCBI Taxonomy" id="2305909"/>
    <lineage>
        <taxon>Bacteria</taxon>
        <taxon>Pseudomonadati</taxon>
        <taxon>Bacteroidota</taxon>
        <taxon>Sphingobacteriia</taxon>
        <taxon>Sphingobacteriales</taxon>
        <taxon>Sphingobacteriaceae</taxon>
        <taxon>Mucilaginibacter</taxon>
    </lineage>
</organism>
<keyword evidence="5" id="KW-1185">Reference proteome</keyword>
<evidence type="ECO:0000259" key="3">
    <source>
        <dbReference type="PROSITE" id="PS50893"/>
    </source>
</evidence>
<dbReference type="SUPFAM" id="SSF52540">
    <property type="entry name" value="P-loop containing nucleoside triphosphate hydrolases"/>
    <property type="match status" value="1"/>
</dbReference>
<dbReference type="OrthoDB" id="9782239at2"/>
<dbReference type="GO" id="GO:0022857">
    <property type="term" value="F:transmembrane transporter activity"/>
    <property type="evidence" value="ECO:0007669"/>
    <property type="project" value="TreeGrafter"/>
</dbReference>
<comment type="caution">
    <text evidence="4">The sequence shown here is derived from an EMBL/GenBank/DDBJ whole genome shotgun (WGS) entry which is preliminary data.</text>
</comment>
<dbReference type="GO" id="GO:0005524">
    <property type="term" value="F:ATP binding"/>
    <property type="evidence" value="ECO:0007669"/>
    <property type="project" value="UniProtKB-KW"/>
</dbReference>
<protein>
    <submittedName>
        <fullName evidence="4">ATP-binding cassette domain-containing protein</fullName>
    </submittedName>
</protein>
<evidence type="ECO:0000256" key="1">
    <source>
        <dbReference type="ARBA" id="ARBA00022741"/>
    </source>
</evidence>
<dbReference type="InterPro" id="IPR003593">
    <property type="entry name" value="AAA+_ATPase"/>
</dbReference>
<dbReference type="SMART" id="SM00382">
    <property type="entry name" value="AAA"/>
    <property type="match status" value="1"/>
</dbReference>
<name>A0A3S3V7V5_9SPHI</name>
<reference evidence="4 5" key="1">
    <citation type="submission" date="2019-01" db="EMBL/GenBank/DDBJ databases">
        <title>Mucilaginibacter antarcticum sp. nov., isolated from antarctic soil.</title>
        <authorList>
            <person name="Yan Y.-Q."/>
            <person name="Du Z.-J."/>
        </authorList>
    </citation>
    <scope>NUCLEOTIDE SEQUENCE [LARGE SCALE GENOMIC DNA]</scope>
    <source>
        <strain evidence="4 5">F01003</strain>
    </source>
</reference>
<gene>
    <name evidence="4" type="ORF">EPL05_21860</name>
</gene>
<dbReference type="Proteomes" id="UP000286701">
    <property type="component" value="Unassembled WGS sequence"/>
</dbReference>
<keyword evidence="2 4" id="KW-0067">ATP-binding</keyword>
<evidence type="ECO:0000313" key="4">
    <source>
        <dbReference type="EMBL" id="RWY47457.1"/>
    </source>
</evidence>
<evidence type="ECO:0000313" key="5">
    <source>
        <dbReference type="Proteomes" id="UP000286701"/>
    </source>
</evidence>